<dbReference type="Pfam" id="PF07714">
    <property type="entry name" value="PK_Tyr_Ser-Thr"/>
    <property type="match status" value="1"/>
</dbReference>
<evidence type="ECO:0000256" key="12">
    <source>
        <dbReference type="SAM" id="MobiDB-lite"/>
    </source>
</evidence>
<dbReference type="InterPro" id="IPR027267">
    <property type="entry name" value="AH/BAR_dom_sf"/>
</dbReference>
<dbReference type="PROSITE" id="PS00107">
    <property type="entry name" value="PROTEIN_KINASE_ATP"/>
    <property type="match status" value="1"/>
</dbReference>
<dbReference type="InterPro" id="IPR017441">
    <property type="entry name" value="Protein_kinase_ATP_BS"/>
</dbReference>
<feature type="domain" description="SH2" evidence="13">
    <location>
        <begin position="834"/>
        <end position="962"/>
    </location>
</feature>
<dbReference type="Gene3D" id="1.20.1270.60">
    <property type="entry name" value="Arfaptin homology (AH) domain/BAR domain"/>
    <property type="match status" value="1"/>
</dbReference>
<evidence type="ECO:0000256" key="10">
    <source>
        <dbReference type="PROSITE-ProRule" id="PRU10141"/>
    </source>
</evidence>
<keyword evidence="2 11" id="KW-0808">Transferase</keyword>
<comment type="subcellular location">
    <subcellularLocation>
        <location evidence="1">Endomembrane system</location>
    </subcellularLocation>
</comment>
<evidence type="ECO:0000256" key="1">
    <source>
        <dbReference type="ARBA" id="ARBA00004308"/>
    </source>
</evidence>
<dbReference type="GO" id="GO:0048468">
    <property type="term" value="P:cell development"/>
    <property type="evidence" value="ECO:0007669"/>
    <property type="project" value="UniProtKB-ARBA"/>
</dbReference>
<evidence type="ECO:0000256" key="4">
    <source>
        <dbReference type="ARBA" id="ARBA00022777"/>
    </source>
</evidence>
<keyword evidence="7 11" id="KW-0829">Tyrosine-protein kinase</keyword>
<dbReference type="Gene3D" id="3.30.505.10">
    <property type="entry name" value="SH2 domain"/>
    <property type="match status" value="1"/>
</dbReference>
<dbReference type="InterPro" id="IPR000719">
    <property type="entry name" value="Prot_kinase_dom"/>
</dbReference>
<keyword evidence="5 10" id="KW-0067">ATP-binding</keyword>
<dbReference type="Gene3D" id="1.10.510.10">
    <property type="entry name" value="Transferase(Phosphotransferase) domain 1"/>
    <property type="match status" value="1"/>
</dbReference>
<organism evidence="15 16">
    <name type="scientific">Schistosoma mekongi</name>
    <name type="common">Parasitic worm</name>
    <dbReference type="NCBI Taxonomy" id="38744"/>
    <lineage>
        <taxon>Eukaryota</taxon>
        <taxon>Metazoa</taxon>
        <taxon>Spiralia</taxon>
        <taxon>Lophotrochozoa</taxon>
        <taxon>Platyhelminthes</taxon>
        <taxon>Trematoda</taxon>
        <taxon>Digenea</taxon>
        <taxon>Strigeidida</taxon>
        <taxon>Schistosomatoidea</taxon>
        <taxon>Schistosomatidae</taxon>
        <taxon>Schistosoma</taxon>
    </lineage>
</organism>
<dbReference type="PROSITE" id="PS50011">
    <property type="entry name" value="PROTEIN_KINASE_DOM"/>
    <property type="match status" value="1"/>
</dbReference>
<feature type="region of interest" description="Disordered" evidence="12">
    <location>
        <begin position="37"/>
        <end position="77"/>
    </location>
</feature>
<accession>A0AAE2D1N6</accession>
<dbReference type="Proteomes" id="UP001292079">
    <property type="component" value="Unassembled WGS sequence"/>
</dbReference>
<feature type="compositionally biased region" description="Polar residues" evidence="12">
    <location>
        <begin position="37"/>
        <end position="49"/>
    </location>
</feature>
<name>A0AAE2D1N6_SCHME</name>
<dbReference type="PRINTS" id="PR00401">
    <property type="entry name" value="SH2DOMAIN"/>
</dbReference>
<evidence type="ECO:0000256" key="3">
    <source>
        <dbReference type="ARBA" id="ARBA00022741"/>
    </source>
</evidence>
<dbReference type="AlphaFoldDB" id="A0AAE2D1N6"/>
<gene>
    <name evidence="15" type="ORF">MN116_008793</name>
</gene>
<dbReference type="PRINTS" id="PR00109">
    <property type="entry name" value="TYRKINASE"/>
</dbReference>
<dbReference type="InterPro" id="IPR035849">
    <property type="entry name" value="Fes/Fps/Fer_SH2"/>
</dbReference>
<proteinExistence type="inferred from homology"/>
<dbReference type="GO" id="GO:0004715">
    <property type="term" value="F:non-membrane spanning protein tyrosine kinase activity"/>
    <property type="evidence" value="ECO:0007669"/>
    <property type="project" value="UniProtKB-EC"/>
</dbReference>
<keyword evidence="9" id="KW-0727">SH2 domain</keyword>
<keyword evidence="3 10" id="KW-0547">Nucleotide-binding</keyword>
<dbReference type="PROSITE" id="PS50001">
    <property type="entry name" value="SH2"/>
    <property type="match status" value="1"/>
</dbReference>
<dbReference type="GO" id="GO:0012505">
    <property type="term" value="C:endomembrane system"/>
    <property type="evidence" value="ECO:0007669"/>
    <property type="project" value="UniProtKB-SubCell"/>
</dbReference>
<evidence type="ECO:0000259" key="14">
    <source>
        <dbReference type="PROSITE" id="PS50011"/>
    </source>
</evidence>
<comment type="catalytic activity">
    <reaction evidence="8 11">
        <text>L-tyrosyl-[protein] + ATP = O-phospho-L-tyrosyl-[protein] + ADP + H(+)</text>
        <dbReference type="Rhea" id="RHEA:10596"/>
        <dbReference type="Rhea" id="RHEA-COMP:10136"/>
        <dbReference type="Rhea" id="RHEA-COMP:20101"/>
        <dbReference type="ChEBI" id="CHEBI:15378"/>
        <dbReference type="ChEBI" id="CHEBI:30616"/>
        <dbReference type="ChEBI" id="CHEBI:46858"/>
        <dbReference type="ChEBI" id="CHEBI:61978"/>
        <dbReference type="ChEBI" id="CHEBI:456216"/>
        <dbReference type="EC" id="2.7.10.2"/>
    </reaction>
</comment>
<dbReference type="SMART" id="SM00219">
    <property type="entry name" value="TyrKc"/>
    <property type="match status" value="1"/>
</dbReference>
<dbReference type="InterPro" id="IPR008266">
    <property type="entry name" value="Tyr_kinase_AS"/>
</dbReference>
<evidence type="ECO:0000259" key="13">
    <source>
        <dbReference type="PROSITE" id="PS50001"/>
    </source>
</evidence>
<dbReference type="InterPro" id="IPR000980">
    <property type="entry name" value="SH2"/>
</dbReference>
<dbReference type="InterPro" id="IPR001245">
    <property type="entry name" value="Ser-Thr/Tyr_kinase_cat_dom"/>
</dbReference>
<keyword evidence="6" id="KW-0472">Membrane</keyword>
<evidence type="ECO:0000256" key="11">
    <source>
        <dbReference type="RuleBase" id="RU362096"/>
    </source>
</evidence>
<comment type="similarity">
    <text evidence="11">Belongs to the protein kinase superfamily. Tyr protein kinase family.</text>
</comment>
<dbReference type="SUPFAM" id="SSF56112">
    <property type="entry name" value="Protein kinase-like (PK-like)"/>
    <property type="match status" value="1"/>
</dbReference>
<feature type="binding site" evidence="10">
    <location>
        <position position="1001"/>
    </location>
    <ligand>
        <name>ATP</name>
        <dbReference type="ChEBI" id="CHEBI:30616"/>
    </ligand>
</feature>
<dbReference type="InterPro" id="IPR050198">
    <property type="entry name" value="Non-receptor_tyrosine_kinases"/>
</dbReference>
<comment type="caution">
    <text evidence="15">The sequence shown here is derived from an EMBL/GenBank/DDBJ whole genome shotgun (WGS) entry which is preliminary data.</text>
</comment>
<dbReference type="InterPro" id="IPR020635">
    <property type="entry name" value="Tyr_kinase_cat_dom"/>
</dbReference>
<reference evidence="15" key="1">
    <citation type="submission" date="2022-04" db="EMBL/GenBank/DDBJ databases">
        <authorList>
            <person name="Xu L."/>
            <person name="Lv Z."/>
        </authorList>
    </citation>
    <scope>NUCLEOTIDE SEQUENCE</scope>
    <source>
        <strain evidence="15">LV_2022a</strain>
    </source>
</reference>
<dbReference type="FunFam" id="1.10.510.10:FF:001512">
    <property type="entry name" value="Receptor tyrosine-protein kinase erbB-2"/>
    <property type="match status" value="1"/>
</dbReference>
<evidence type="ECO:0000256" key="6">
    <source>
        <dbReference type="ARBA" id="ARBA00023136"/>
    </source>
</evidence>
<dbReference type="EC" id="2.7.10.2" evidence="11"/>
<dbReference type="SUPFAM" id="SSF55550">
    <property type="entry name" value="SH2 domain"/>
    <property type="match status" value="1"/>
</dbReference>
<dbReference type="CDD" id="cd10361">
    <property type="entry name" value="SH2_Fps_family"/>
    <property type="match status" value="1"/>
</dbReference>
<protein>
    <recommendedName>
        <fullName evidence="11">Tyrosine-protein kinase</fullName>
        <ecNumber evidence="11">2.7.10.2</ecNumber>
    </recommendedName>
</protein>
<evidence type="ECO:0000256" key="8">
    <source>
        <dbReference type="ARBA" id="ARBA00051245"/>
    </source>
</evidence>
<evidence type="ECO:0000256" key="5">
    <source>
        <dbReference type="ARBA" id="ARBA00022840"/>
    </source>
</evidence>
<dbReference type="PANTHER" id="PTHR24418">
    <property type="entry name" value="TYROSINE-PROTEIN KINASE"/>
    <property type="match status" value="1"/>
</dbReference>
<evidence type="ECO:0000256" key="2">
    <source>
        <dbReference type="ARBA" id="ARBA00022679"/>
    </source>
</evidence>
<dbReference type="EMBL" id="JALJAT010000008">
    <property type="protein sequence ID" value="KAK4467874.1"/>
    <property type="molecule type" value="Genomic_DNA"/>
</dbReference>
<feature type="compositionally biased region" description="Polar residues" evidence="12">
    <location>
        <begin position="61"/>
        <end position="77"/>
    </location>
</feature>
<dbReference type="GO" id="GO:0030182">
    <property type="term" value="P:neuron differentiation"/>
    <property type="evidence" value="ECO:0007669"/>
    <property type="project" value="UniProtKB-ARBA"/>
</dbReference>
<evidence type="ECO:0000313" key="16">
    <source>
        <dbReference type="Proteomes" id="UP001292079"/>
    </source>
</evidence>
<keyword evidence="16" id="KW-1185">Reference proteome</keyword>
<dbReference type="SMART" id="SM00252">
    <property type="entry name" value="SH2"/>
    <property type="match status" value="1"/>
</dbReference>
<dbReference type="GO" id="GO:0005524">
    <property type="term" value="F:ATP binding"/>
    <property type="evidence" value="ECO:0007669"/>
    <property type="project" value="UniProtKB-UniRule"/>
</dbReference>
<dbReference type="PROSITE" id="PS00109">
    <property type="entry name" value="PROTEIN_KINASE_TYR"/>
    <property type="match status" value="1"/>
</dbReference>
<feature type="compositionally biased region" description="Low complexity" evidence="12">
    <location>
        <begin position="658"/>
        <end position="680"/>
    </location>
</feature>
<reference evidence="15" key="2">
    <citation type="journal article" date="2023" name="Infect Dis Poverty">
        <title>Chromosome-scale genome of the human blood fluke Schistosoma mekongi and its implications for public health.</title>
        <authorList>
            <person name="Zhou M."/>
            <person name="Xu L."/>
            <person name="Xu D."/>
            <person name="Chen W."/>
            <person name="Khan J."/>
            <person name="Hu Y."/>
            <person name="Huang H."/>
            <person name="Wei H."/>
            <person name="Zhang Y."/>
            <person name="Chusongsang P."/>
            <person name="Tanasarnprasert K."/>
            <person name="Hu X."/>
            <person name="Limpanont Y."/>
            <person name="Lv Z."/>
        </authorList>
    </citation>
    <scope>NUCLEOTIDE SEQUENCE</scope>
    <source>
        <strain evidence="15">LV_2022a</strain>
    </source>
</reference>
<feature type="region of interest" description="Disordered" evidence="12">
    <location>
        <begin position="651"/>
        <end position="686"/>
    </location>
</feature>
<keyword evidence="4 11" id="KW-0418">Kinase</keyword>
<evidence type="ECO:0000256" key="9">
    <source>
        <dbReference type="PROSITE-ProRule" id="PRU00191"/>
    </source>
</evidence>
<evidence type="ECO:0000256" key="7">
    <source>
        <dbReference type="ARBA" id="ARBA00023137"/>
    </source>
</evidence>
<dbReference type="InterPro" id="IPR036860">
    <property type="entry name" value="SH2_dom_sf"/>
</dbReference>
<feature type="domain" description="Protein kinase" evidence="14">
    <location>
        <begin position="974"/>
        <end position="1233"/>
    </location>
</feature>
<dbReference type="Pfam" id="PF00017">
    <property type="entry name" value="SH2"/>
    <property type="match status" value="1"/>
</dbReference>
<evidence type="ECO:0000313" key="15">
    <source>
        <dbReference type="EMBL" id="KAK4467874.1"/>
    </source>
</evidence>
<dbReference type="InterPro" id="IPR011009">
    <property type="entry name" value="Kinase-like_dom_sf"/>
</dbReference>
<sequence>MGNHTVNETNNYLERDSDAEDNINTLASTTTHITDNNHSLLVSSPSDTLSVPPLPPHNLGNDKSLSSSSISTPGVDNINTKRYTDSLMLRSDLKESSQVITSAIDAQMKSINEMLSYFSKLVKAEKTVQQVLSGLLDDQMESTRVAIGSQRSTTTTVRNLFKANYSRGYRRRLTANILNKNLSNSPTDGELNKLLQNLVISTNHQVRMYSTRALFHKLITAGQLDSLNNCEQCLRRTYLECEEELKSQARQYTLSLKAYEKKYLKFIGQLSNIQSKLTNLCDKRLINNRKIVDGLMNTLEYSTKKLHLLHNEYCLTLITANHYQQWLFTHLRPCLLKGVERTMQLASEVVWHLLVFGGEDIHHFQSNWLKEFQSELDLTSLLEQNGVQFPGPIQHTFNQALNNASLSGNLSPGSLIVNDLTGQSLIELAQLHKNKELLHRETVNQMTKECLQWEEALSQWRAVFANPGPNPWLNLVNTHSSTVSSSPDNNALNGFHHVENINHLILPDIQDLWHDDRARPVNLCEVSFRLAICEFELCFANCLADSEAQLVNVLTDAQCRLNWLSLKLLPTIDSSTDGVYPNTPITTFLHDHCNTINGNNVNSINNTGDIDIQNGIDDNCSQGLNDHDNSIPFCDIGDSCSVDPKLIEEIPNSPFALSTSNTSDISSSMEHHQQQQQQQQRPERNRLWQSVRQSMTKFRSHFIRNNNIRSSTSALPNTRAYQCRLRETIVTGIPLSATVNEQINHHNNNTNQLTNSYFHMQSIKYGKQLYNPTTMNGLSNQQLVGINTTFHHPNRQLDHQNNIQSNRESQDSTSILTSFPIVDECEADINKEPWFHGVLPRAEVERLLQNQGDFLVRQTSKRASGRDTLTHWNGAKDDLINGNSNEVVSNKDVNTDGTVLRMVLSVFWHGHRHFILYGGPESGEGWHLEDGHFSTIRELIEYHMKTQTPVTAKSGACLITPISRPDWELDNRDVQLLQKIGQGNFGDVYRGVYNGCEVAVKTCRVDMTASDLRRKFLQGETTALNFNHPNIVKLVGIAVQSYPIMIVMEYVPGGSLLSHLRKSKNALPVMKLLQMSLDAACGMMYLEARNCIHRDLAARNCLISNDGQLKIADFGMSREEHIYELSDKRGQIPIKWTAPEALRTGRYTIKCDVWSYGVLLWEIFTFGDVPYRNWSNQQTRDMIESGYRLPAPDLMPVWLRTLMNHCWHDEPLNRPSFLKISQEIKIPNINSFTPNLHRSNDNSQLHQMKSCNTPTTLPICIKDKRIRES</sequence>
<dbReference type="GO" id="GO:0050793">
    <property type="term" value="P:regulation of developmental process"/>
    <property type="evidence" value="ECO:0007669"/>
    <property type="project" value="UniProtKB-ARBA"/>
</dbReference>